<accession>A0A9J7BP37</accession>
<dbReference type="Proteomes" id="UP001059380">
    <property type="component" value="Chromosome"/>
</dbReference>
<dbReference type="EMBL" id="CP093313">
    <property type="protein sequence ID" value="UWZ84644.1"/>
    <property type="molecule type" value="Genomic_DNA"/>
</dbReference>
<gene>
    <name evidence="1" type="ORF">MOP44_01615</name>
</gene>
<evidence type="ECO:0000313" key="1">
    <source>
        <dbReference type="EMBL" id="UWZ84644.1"/>
    </source>
</evidence>
<dbReference type="RefSeq" id="WP_260794151.1">
    <property type="nucleotide sequence ID" value="NZ_CP093313.1"/>
</dbReference>
<sequence length="451" mass="50450">MFEGIKGAVKDLIVRMGQEEQPLSLFSEAKAAAFSFDTVSAGWYARNGYYGIYSALSGGLPAWSGEPVSTETAMGLSTVWACNKVISESIGFLALNMMRQVGQEKQPAVGHPTYNAMKNAPSPEMTSQNFTELLSSHCVLQGNGFAKIVRRSGTGTAMEFYPIQPQMVFPDREKTGQKRLVYVVKENNQPDQTYTVQRDKPQDILHIRGLGWDGMRGYSVITMARQSLGTAIAQERNVANFYAKGGRVPYALKHPSKFKDDNDAERFSANWLKAYSDPHKPPILESGLEYVKLGLTAADSQLIESREFTIPEICRWFSVFPTLVGDLSHATFSNIESLAEQFVRFTLMTWLTRWEQEMWRCVLTPEEKGQGYFFRHDLSALLRADFQTRMAGYAQMLQMGKNSINEVRAMEGENPIDGGDEHYVQVNLAPVQNMQGANAPAVRIRVGSDKK</sequence>
<evidence type="ECO:0000313" key="2">
    <source>
        <dbReference type="Proteomes" id="UP001059380"/>
    </source>
</evidence>
<keyword evidence="2" id="KW-1185">Reference proteome</keyword>
<dbReference type="KEGG" id="orp:MOP44_01615"/>
<dbReference type="InterPro" id="IPR006944">
    <property type="entry name" value="Phage/GTA_portal"/>
</dbReference>
<organism evidence="1 2">
    <name type="scientific">Occallatibacter riparius</name>
    <dbReference type="NCBI Taxonomy" id="1002689"/>
    <lineage>
        <taxon>Bacteria</taxon>
        <taxon>Pseudomonadati</taxon>
        <taxon>Acidobacteriota</taxon>
        <taxon>Terriglobia</taxon>
        <taxon>Terriglobales</taxon>
        <taxon>Acidobacteriaceae</taxon>
        <taxon>Occallatibacter</taxon>
    </lineage>
</organism>
<dbReference type="InterPro" id="IPR006427">
    <property type="entry name" value="Portal_HK97"/>
</dbReference>
<dbReference type="NCBIfam" id="TIGR01537">
    <property type="entry name" value="portal_HK97"/>
    <property type="match status" value="1"/>
</dbReference>
<reference evidence="1" key="1">
    <citation type="submission" date="2021-04" db="EMBL/GenBank/DDBJ databases">
        <title>Phylogenetic analysis of Acidobacteriaceae.</title>
        <authorList>
            <person name="Qiu L."/>
            <person name="Zhang Q."/>
        </authorList>
    </citation>
    <scope>NUCLEOTIDE SEQUENCE</scope>
    <source>
        <strain evidence="1">DSM 25168</strain>
    </source>
</reference>
<protein>
    <submittedName>
        <fullName evidence="1">Phage portal protein</fullName>
    </submittedName>
</protein>
<dbReference type="AlphaFoldDB" id="A0A9J7BP37"/>
<dbReference type="Pfam" id="PF04860">
    <property type="entry name" value="Phage_portal"/>
    <property type="match status" value="1"/>
</dbReference>
<proteinExistence type="predicted"/>
<name>A0A9J7BP37_9BACT</name>